<keyword evidence="1" id="KW-0732">Signal</keyword>
<feature type="non-terminal residue" evidence="2">
    <location>
        <position position="1"/>
    </location>
</feature>
<dbReference type="EMBL" id="CYRY02030321">
    <property type="protein sequence ID" value="VCX04394.1"/>
    <property type="molecule type" value="Genomic_DNA"/>
</dbReference>
<feature type="chain" id="PRO_5040982507" evidence="1">
    <location>
        <begin position="19"/>
        <end position="81"/>
    </location>
</feature>
<protein>
    <submittedName>
        <fullName evidence="2">Uncharacterized protein</fullName>
    </submittedName>
</protein>
<dbReference type="AlphaFoldDB" id="A0A9X9LZD2"/>
<gene>
    <name evidence="2" type="ORF">BN2614_LOCUS1</name>
</gene>
<dbReference type="Proteomes" id="UP000269945">
    <property type="component" value="Unassembled WGS sequence"/>
</dbReference>
<comment type="caution">
    <text evidence="2">The sequence shown here is derived from an EMBL/GenBank/DDBJ whole genome shotgun (WGS) entry which is preliminary data.</text>
</comment>
<accession>A0A9X9LZD2</accession>
<proteinExistence type="predicted"/>
<feature type="non-terminal residue" evidence="2">
    <location>
        <position position="81"/>
    </location>
</feature>
<sequence>RAILAFFILVTIILRAWSKTSLQRQNFERGSTITSSGVKAAAVLRTRSWLLKVNFDPKLQRHNVSMQSIYDGTLEETLKNY</sequence>
<feature type="signal peptide" evidence="1">
    <location>
        <begin position="1"/>
        <end position="18"/>
    </location>
</feature>
<organism evidence="2 3">
    <name type="scientific">Gulo gulo</name>
    <name type="common">Wolverine</name>
    <name type="synonym">Gluton</name>
    <dbReference type="NCBI Taxonomy" id="48420"/>
    <lineage>
        <taxon>Eukaryota</taxon>
        <taxon>Metazoa</taxon>
        <taxon>Chordata</taxon>
        <taxon>Craniata</taxon>
        <taxon>Vertebrata</taxon>
        <taxon>Euteleostomi</taxon>
        <taxon>Mammalia</taxon>
        <taxon>Eutheria</taxon>
        <taxon>Laurasiatheria</taxon>
        <taxon>Carnivora</taxon>
        <taxon>Caniformia</taxon>
        <taxon>Musteloidea</taxon>
        <taxon>Mustelidae</taxon>
        <taxon>Guloninae</taxon>
        <taxon>Gulo</taxon>
    </lineage>
</organism>
<evidence type="ECO:0000313" key="2">
    <source>
        <dbReference type="EMBL" id="VCX04394.1"/>
    </source>
</evidence>
<name>A0A9X9LZD2_GULGU</name>
<evidence type="ECO:0000313" key="3">
    <source>
        <dbReference type="Proteomes" id="UP000269945"/>
    </source>
</evidence>
<reference evidence="2 3" key="1">
    <citation type="submission" date="2018-10" db="EMBL/GenBank/DDBJ databases">
        <authorList>
            <person name="Ekblom R."/>
            <person name="Jareborg N."/>
        </authorList>
    </citation>
    <scope>NUCLEOTIDE SEQUENCE [LARGE SCALE GENOMIC DNA]</scope>
    <source>
        <tissue evidence="2">Muscle</tissue>
    </source>
</reference>
<evidence type="ECO:0000256" key="1">
    <source>
        <dbReference type="SAM" id="SignalP"/>
    </source>
</evidence>
<keyword evidence="3" id="KW-1185">Reference proteome</keyword>